<gene>
    <name evidence="2" type="ORF">NCTC10741_02207</name>
</gene>
<sequence>MNRNAVVARAAIAAAVVALGAGAVTAAPAAASEVTEHGFVGGPSCDPATTTATVIAETADEKFVICRQNGVFPPDDHMITALNVKPLPFRYDDVKYGPQTYVVDVYGKKLFVGRGYSELHDERGKMIWHKPTTEYRFEI</sequence>
<organism evidence="2 3">
    <name type="scientific">Tsukamurella paurometabola</name>
    <name type="common">Corynebacterium paurometabolum</name>
    <dbReference type="NCBI Taxonomy" id="2061"/>
    <lineage>
        <taxon>Bacteria</taxon>
        <taxon>Bacillati</taxon>
        <taxon>Actinomycetota</taxon>
        <taxon>Actinomycetes</taxon>
        <taxon>Mycobacteriales</taxon>
        <taxon>Tsukamurellaceae</taxon>
        <taxon>Tsukamurella</taxon>
    </lineage>
</organism>
<evidence type="ECO:0000313" key="3">
    <source>
        <dbReference type="Proteomes" id="UP000271626"/>
    </source>
</evidence>
<dbReference type="AlphaFoldDB" id="A0A3P8L6X3"/>
<name>A0A3P8L6X3_TSUPA</name>
<evidence type="ECO:0008006" key="4">
    <source>
        <dbReference type="Google" id="ProtNLM"/>
    </source>
</evidence>
<dbReference type="RefSeq" id="WP_126196219.1">
    <property type="nucleotide sequence ID" value="NZ_CP085954.1"/>
</dbReference>
<feature type="signal peptide" evidence="1">
    <location>
        <begin position="1"/>
        <end position="26"/>
    </location>
</feature>
<evidence type="ECO:0000256" key="1">
    <source>
        <dbReference type="SAM" id="SignalP"/>
    </source>
</evidence>
<dbReference type="EMBL" id="LR131273">
    <property type="protein sequence ID" value="VDR39071.1"/>
    <property type="molecule type" value="Genomic_DNA"/>
</dbReference>
<protein>
    <recommendedName>
        <fullName evidence="4">Secreted protein</fullName>
    </recommendedName>
</protein>
<proteinExistence type="predicted"/>
<dbReference type="Proteomes" id="UP000271626">
    <property type="component" value="Chromosome"/>
</dbReference>
<evidence type="ECO:0000313" key="2">
    <source>
        <dbReference type="EMBL" id="VDR39071.1"/>
    </source>
</evidence>
<feature type="chain" id="PRO_5039494292" description="Secreted protein" evidence="1">
    <location>
        <begin position="27"/>
        <end position="139"/>
    </location>
</feature>
<reference evidence="2 3" key="1">
    <citation type="submission" date="2018-12" db="EMBL/GenBank/DDBJ databases">
        <authorList>
            <consortium name="Pathogen Informatics"/>
        </authorList>
    </citation>
    <scope>NUCLEOTIDE SEQUENCE [LARGE SCALE GENOMIC DNA]</scope>
    <source>
        <strain evidence="2 3">NCTC10741</strain>
    </source>
</reference>
<accession>A0A3P8L6X3</accession>
<keyword evidence="1" id="KW-0732">Signal</keyword>